<evidence type="ECO:0000256" key="2">
    <source>
        <dbReference type="PROSITE-ProRule" id="PRU00169"/>
    </source>
</evidence>
<keyword evidence="5" id="KW-1185">Reference proteome</keyword>
<feature type="domain" description="Response regulatory" evidence="3">
    <location>
        <begin position="8"/>
        <end position="122"/>
    </location>
</feature>
<dbReference type="SMART" id="SM00448">
    <property type="entry name" value="REC"/>
    <property type="match status" value="1"/>
</dbReference>
<proteinExistence type="predicted"/>
<keyword evidence="1 2" id="KW-0597">Phosphoprotein</keyword>
<sequence length="126" mass="13709">MNSVPPRAVLVVDRNPRNLALLLQCLSGNGFETLCAADLAQFDAVLAQSGAIALALVDVDGFDIAVWDRCRRLRERQVEVLVLVGRRAKPFMQLHGARCGARAVLPKPLSPKLLAQMVRGLLEEPA</sequence>
<feature type="modified residue" description="4-aspartylphosphate" evidence="2">
    <location>
        <position position="58"/>
    </location>
</feature>
<dbReference type="PANTHER" id="PTHR44591:SF3">
    <property type="entry name" value="RESPONSE REGULATORY DOMAIN-CONTAINING PROTEIN"/>
    <property type="match status" value="1"/>
</dbReference>
<gene>
    <name evidence="4" type="ORF">U5817_12360</name>
</gene>
<dbReference type="EMBL" id="CP141259">
    <property type="protein sequence ID" value="WRL48807.1"/>
    <property type="molecule type" value="Genomic_DNA"/>
</dbReference>
<accession>A0ABZ1ASE6</accession>
<organism evidence="4 5">
    <name type="scientific">Aromatoleum evansii</name>
    <name type="common">Azoarcus evansii</name>
    <dbReference type="NCBI Taxonomy" id="59406"/>
    <lineage>
        <taxon>Bacteria</taxon>
        <taxon>Pseudomonadati</taxon>
        <taxon>Pseudomonadota</taxon>
        <taxon>Betaproteobacteria</taxon>
        <taxon>Rhodocyclales</taxon>
        <taxon>Rhodocyclaceae</taxon>
        <taxon>Aromatoleum</taxon>
    </lineage>
</organism>
<evidence type="ECO:0000313" key="4">
    <source>
        <dbReference type="EMBL" id="WRL48807.1"/>
    </source>
</evidence>
<dbReference type="Proteomes" id="UP001626593">
    <property type="component" value="Chromosome"/>
</dbReference>
<dbReference type="PANTHER" id="PTHR44591">
    <property type="entry name" value="STRESS RESPONSE REGULATOR PROTEIN 1"/>
    <property type="match status" value="1"/>
</dbReference>
<evidence type="ECO:0000313" key="5">
    <source>
        <dbReference type="Proteomes" id="UP001626593"/>
    </source>
</evidence>
<dbReference type="SUPFAM" id="SSF52172">
    <property type="entry name" value="CheY-like"/>
    <property type="match status" value="1"/>
</dbReference>
<evidence type="ECO:0000259" key="3">
    <source>
        <dbReference type="PROSITE" id="PS50110"/>
    </source>
</evidence>
<dbReference type="RefSeq" id="WP_018991758.1">
    <property type="nucleotide sequence ID" value="NZ_CP141259.1"/>
</dbReference>
<dbReference type="PROSITE" id="PS50110">
    <property type="entry name" value="RESPONSE_REGULATORY"/>
    <property type="match status" value="1"/>
</dbReference>
<protein>
    <submittedName>
        <fullName evidence="4">Response regulator</fullName>
    </submittedName>
</protein>
<dbReference type="InterPro" id="IPR050595">
    <property type="entry name" value="Bact_response_regulator"/>
</dbReference>
<reference evidence="4 5" key="1">
    <citation type="submission" date="2023-12" db="EMBL/GenBank/DDBJ databases">
        <title>A. evansii MAY27, complete genome.</title>
        <authorList>
            <person name="Wang Y."/>
        </authorList>
    </citation>
    <scope>NUCLEOTIDE SEQUENCE [LARGE SCALE GENOMIC DNA]</scope>
    <source>
        <strain evidence="4 5">MAY27</strain>
    </source>
</reference>
<dbReference type="InterPro" id="IPR001789">
    <property type="entry name" value="Sig_transdc_resp-reg_receiver"/>
</dbReference>
<dbReference type="Gene3D" id="3.40.50.2300">
    <property type="match status" value="1"/>
</dbReference>
<evidence type="ECO:0000256" key="1">
    <source>
        <dbReference type="ARBA" id="ARBA00022553"/>
    </source>
</evidence>
<dbReference type="InterPro" id="IPR011006">
    <property type="entry name" value="CheY-like_superfamily"/>
</dbReference>
<name>A0ABZ1ASE6_AROEV</name>